<dbReference type="EMBL" id="ML213512">
    <property type="protein sequence ID" value="TFK50960.1"/>
    <property type="molecule type" value="Genomic_DNA"/>
</dbReference>
<gene>
    <name evidence="1" type="ORF">OE88DRAFT_199433</name>
</gene>
<evidence type="ECO:0000313" key="2">
    <source>
        <dbReference type="Proteomes" id="UP000305948"/>
    </source>
</evidence>
<sequence>MLFNPSTHLIRLLMHGMLHLKDNRCSRQGLVDPLPARLLLHSAWTSPYRSLMSWQDHAKLIVLECFLMNLHGAFTMSCADRRVRGRQDCFSSAYSSVFPAAETYFFHFTAVEFVLSLRRLLFAPCSVPGSAVGSHIIVTSHRANRHTGRAAFAPAQRSFTTTTLCSACPICCLRRRSLSFLA</sequence>
<organism evidence="1 2">
    <name type="scientific">Heliocybe sulcata</name>
    <dbReference type="NCBI Taxonomy" id="5364"/>
    <lineage>
        <taxon>Eukaryota</taxon>
        <taxon>Fungi</taxon>
        <taxon>Dikarya</taxon>
        <taxon>Basidiomycota</taxon>
        <taxon>Agaricomycotina</taxon>
        <taxon>Agaricomycetes</taxon>
        <taxon>Gloeophyllales</taxon>
        <taxon>Gloeophyllaceae</taxon>
        <taxon>Heliocybe</taxon>
    </lineage>
</organism>
<proteinExistence type="predicted"/>
<evidence type="ECO:0000313" key="1">
    <source>
        <dbReference type="EMBL" id="TFK50960.1"/>
    </source>
</evidence>
<keyword evidence="2" id="KW-1185">Reference proteome</keyword>
<reference evidence="1 2" key="1">
    <citation type="journal article" date="2019" name="Nat. Ecol. Evol.">
        <title>Megaphylogeny resolves global patterns of mushroom evolution.</title>
        <authorList>
            <person name="Varga T."/>
            <person name="Krizsan K."/>
            <person name="Foldi C."/>
            <person name="Dima B."/>
            <person name="Sanchez-Garcia M."/>
            <person name="Sanchez-Ramirez S."/>
            <person name="Szollosi G.J."/>
            <person name="Szarkandi J.G."/>
            <person name="Papp V."/>
            <person name="Albert L."/>
            <person name="Andreopoulos W."/>
            <person name="Angelini C."/>
            <person name="Antonin V."/>
            <person name="Barry K.W."/>
            <person name="Bougher N.L."/>
            <person name="Buchanan P."/>
            <person name="Buyck B."/>
            <person name="Bense V."/>
            <person name="Catcheside P."/>
            <person name="Chovatia M."/>
            <person name="Cooper J."/>
            <person name="Damon W."/>
            <person name="Desjardin D."/>
            <person name="Finy P."/>
            <person name="Geml J."/>
            <person name="Haridas S."/>
            <person name="Hughes K."/>
            <person name="Justo A."/>
            <person name="Karasinski D."/>
            <person name="Kautmanova I."/>
            <person name="Kiss B."/>
            <person name="Kocsube S."/>
            <person name="Kotiranta H."/>
            <person name="LaButti K.M."/>
            <person name="Lechner B.E."/>
            <person name="Liimatainen K."/>
            <person name="Lipzen A."/>
            <person name="Lukacs Z."/>
            <person name="Mihaltcheva S."/>
            <person name="Morgado L.N."/>
            <person name="Niskanen T."/>
            <person name="Noordeloos M.E."/>
            <person name="Ohm R.A."/>
            <person name="Ortiz-Santana B."/>
            <person name="Ovrebo C."/>
            <person name="Racz N."/>
            <person name="Riley R."/>
            <person name="Savchenko A."/>
            <person name="Shiryaev A."/>
            <person name="Soop K."/>
            <person name="Spirin V."/>
            <person name="Szebenyi C."/>
            <person name="Tomsovsky M."/>
            <person name="Tulloss R.E."/>
            <person name="Uehling J."/>
            <person name="Grigoriev I.V."/>
            <person name="Vagvolgyi C."/>
            <person name="Papp T."/>
            <person name="Martin F.M."/>
            <person name="Miettinen O."/>
            <person name="Hibbett D.S."/>
            <person name="Nagy L.G."/>
        </authorList>
    </citation>
    <scope>NUCLEOTIDE SEQUENCE [LARGE SCALE GENOMIC DNA]</scope>
    <source>
        <strain evidence="1 2">OMC1185</strain>
    </source>
</reference>
<accession>A0A5C3N0G9</accession>
<dbReference type="AlphaFoldDB" id="A0A5C3N0G9"/>
<dbReference type="Proteomes" id="UP000305948">
    <property type="component" value="Unassembled WGS sequence"/>
</dbReference>
<protein>
    <submittedName>
        <fullName evidence="1">Uncharacterized protein</fullName>
    </submittedName>
</protein>
<name>A0A5C3N0G9_9AGAM</name>